<gene>
    <name evidence="1" type="ORF">CEXT_607201</name>
</gene>
<name>A0AAV4VFC6_CAEEX</name>
<proteinExistence type="predicted"/>
<dbReference type="EMBL" id="BPLR01014450">
    <property type="protein sequence ID" value="GIY68831.1"/>
    <property type="molecule type" value="Genomic_DNA"/>
</dbReference>
<reference evidence="1 2" key="1">
    <citation type="submission" date="2021-06" db="EMBL/GenBank/DDBJ databases">
        <title>Caerostris extrusa draft genome.</title>
        <authorList>
            <person name="Kono N."/>
            <person name="Arakawa K."/>
        </authorList>
    </citation>
    <scope>NUCLEOTIDE SEQUENCE [LARGE SCALE GENOMIC DNA]</scope>
</reference>
<accession>A0AAV4VFC6</accession>
<keyword evidence="2" id="KW-1185">Reference proteome</keyword>
<protein>
    <submittedName>
        <fullName evidence="1">Uncharacterized protein</fullName>
    </submittedName>
</protein>
<dbReference type="Proteomes" id="UP001054945">
    <property type="component" value="Unassembled WGS sequence"/>
</dbReference>
<evidence type="ECO:0000313" key="2">
    <source>
        <dbReference type="Proteomes" id="UP001054945"/>
    </source>
</evidence>
<evidence type="ECO:0000313" key="1">
    <source>
        <dbReference type="EMBL" id="GIY68831.1"/>
    </source>
</evidence>
<comment type="caution">
    <text evidence="1">The sequence shown here is derived from an EMBL/GenBank/DDBJ whole genome shotgun (WGS) entry which is preliminary data.</text>
</comment>
<dbReference type="AlphaFoldDB" id="A0AAV4VFC6"/>
<sequence>MFLNKNFGYLESIQGSEKLLPGNDVIVCFVELLRPRKINRRLCQIKRPRSRYRRVWDQYLLWTLCQGAKCEIPLFCTIGEGDDVIGDLVRGLKRSLSGEN</sequence>
<organism evidence="1 2">
    <name type="scientific">Caerostris extrusa</name>
    <name type="common">Bark spider</name>
    <name type="synonym">Caerostris bankana</name>
    <dbReference type="NCBI Taxonomy" id="172846"/>
    <lineage>
        <taxon>Eukaryota</taxon>
        <taxon>Metazoa</taxon>
        <taxon>Ecdysozoa</taxon>
        <taxon>Arthropoda</taxon>
        <taxon>Chelicerata</taxon>
        <taxon>Arachnida</taxon>
        <taxon>Araneae</taxon>
        <taxon>Araneomorphae</taxon>
        <taxon>Entelegynae</taxon>
        <taxon>Araneoidea</taxon>
        <taxon>Araneidae</taxon>
        <taxon>Caerostris</taxon>
    </lineage>
</organism>